<gene>
    <name evidence="6" type="primary">rluB</name>
    <name evidence="6" type="ORF">ELAC_1632</name>
</gene>
<dbReference type="InterPro" id="IPR002942">
    <property type="entry name" value="S4_RNA-bd"/>
</dbReference>
<evidence type="ECO:0000313" key="7">
    <source>
        <dbReference type="Proteomes" id="UP000220251"/>
    </source>
</evidence>
<dbReference type="InterPro" id="IPR042092">
    <property type="entry name" value="PsdUridine_s_RsuA/RluB/E/F_cat"/>
</dbReference>
<protein>
    <recommendedName>
        <fullName evidence="4">Pseudouridine synthase</fullName>
        <ecNumber evidence="4">5.4.99.-</ecNumber>
    </recommendedName>
</protein>
<reference evidence="7" key="1">
    <citation type="submission" date="2015-06" db="EMBL/GenBank/DDBJ databases">
        <authorList>
            <person name="Bertelli C."/>
        </authorList>
    </citation>
    <scope>NUCLEOTIDE SEQUENCE [LARGE SCALE GENOMIC DNA]</scope>
    <source>
        <strain evidence="7">CRIB-30</strain>
    </source>
</reference>
<comment type="similarity">
    <text evidence="1 4">Belongs to the pseudouridine synthase RsuA family.</text>
</comment>
<accession>A0A0H5E6Q3</accession>
<dbReference type="PROSITE" id="PS01149">
    <property type="entry name" value="PSI_RSU"/>
    <property type="match status" value="1"/>
</dbReference>
<keyword evidence="7" id="KW-1185">Reference proteome</keyword>
<dbReference type="InterPro" id="IPR018496">
    <property type="entry name" value="PsdUridine_synth_RsuA/RluB_CS"/>
</dbReference>
<dbReference type="PANTHER" id="PTHR47683">
    <property type="entry name" value="PSEUDOURIDINE SYNTHASE FAMILY PROTEIN-RELATED"/>
    <property type="match status" value="1"/>
</dbReference>
<dbReference type="PANTHER" id="PTHR47683:SF2">
    <property type="entry name" value="RNA-BINDING S4 DOMAIN-CONTAINING PROTEIN"/>
    <property type="match status" value="1"/>
</dbReference>
<dbReference type="EC" id="5.4.99.-" evidence="4"/>
<dbReference type="Gene3D" id="3.30.70.580">
    <property type="entry name" value="Pseudouridine synthase I, catalytic domain, N-terminal subdomain"/>
    <property type="match status" value="1"/>
</dbReference>
<dbReference type="InterPro" id="IPR006145">
    <property type="entry name" value="PsdUridine_synth_RsuA/RluA"/>
</dbReference>
<dbReference type="NCBIfam" id="TIGR00093">
    <property type="entry name" value="pseudouridine synthase"/>
    <property type="match status" value="1"/>
</dbReference>
<keyword evidence="3" id="KW-0694">RNA-binding</keyword>
<dbReference type="Pfam" id="PF00849">
    <property type="entry name" value="PseudoU_synth_2"/>
    <property type="match status" value="1"/>
</dbReference>
<dbReference type="CDD" id="cd02870">
    <property type="entry name" value="PseudoU_synth_RsuA_like"/>
    <property type="match status" value="1"/>
</dbReference>
<dbReference type="SMART" id="SM00363">
    <property type="entry name" value="S4"/>
    <property type="match status" value="1"/>
</dbReference>
<evidence type="ECO:0000256" key="1">
    <source>
        <dbReference type="ARBA" id="ARBA00008348"/>
    </source>
</evidence>
<evidence type="ECO:0000256" key="2">
    <source>
        <dbReference type="ARBA" id="ARBA00023235"/>
    </source>
</evidence>
<keyword evidence="2 4" id="KW-0413">Isomerase</keyword>
<dbReference type="GO" id="GO:0000455">
    <property type="term" value="P:enzyme-directed rRNA pseudouridine synthesis"/>
    <property type="evidence" value="ECO:0007669"/>
    <property type="project" value="UniProtKB-ARBA"/>
</dbReference>
<name>A0A0H5E6Q3_9BACT</name>
<dbReference type="InterPro" id="IPR000748">
    <property type="entry name" value="PsdUridine_synth_RsuA/RluB/E/F"/>
</dbReference>
<organism evidence="6 7">
    <name type="scientific">Estrella lausannensis</name>
    <dbReference type="NCBI Taxonomy" id="483423"/>
    <lineage>
        <taxon>Bacteria</taxon>
        <taxon>Pseudomonadati</taxon>
        <taxon>Chlamydiota</taxon>
        <taxon>Chlamydiia</taxon>
        <taxon>Parachlamydiales</taxon>
        <taxon>Candidatus Criblamydiaceae</taxon>
        <taxon>Estrella</taxon>
    </lineage>
</organism>
<dbReference type="InterPro" id="IPR020103">
    <property type="entry name" value="PsdUridine_synth_cat_dom_sf"/>
</dbReference>
<dbReference type="Gene3D" id="3.30.70.1560">
    <property type="entry name" value="Alpha-L RNA-binding motif"/>
    <property type="match status" value="1"/>
</dbReference>
<evidence type="ECO:0000259" key="5">
    <source>
        <dbReference type="SMART" id="SM00363"/>
    </source>
</evidence>
<dbReference type="PROSITE" id="PS50889">
    <property type="entry name" value="S4"/>
    <property type="match status" value="1"/>
</dbReference>
<sequence>MILRLNINTQSNKIFFSKITNYNKFHFMDTLRLNLALAKSGVASRRKCDELIFAGRVTVNGKVADNPGIRVSETDRIAVNGRSVRVKKTQYYFLLNKPKGYVCSAKPANGQNSVLTLFKDVRERLFTVGRLDKETTGLILVTNDGDFANRVMHPSFGIQKEYLAKVWQEITDVHLKTLMEGIEMEGVLLKPVRVTKVRKGTLKITVMEGKKREVREMVAHAGLDLFDLKRIRIGGLHLGTLSEGVYRNLTESEKNSLFGTKQQRLKGQE</sequence>
<feature type="domain" description="RNA-binding S4" evidence="5">
    <location>
        <begin position="31"/>
        <end position="92"/>
    </location>
</feature>
<proteinExistence type="inferred from homology"/>
<dbReference type="SUPFAM" id="SSF55120">
    <property type="entry name" value="Pseudouridine synthase"/>
    <property type="match status" value="1"/>
</dbReference>
<evidence type="ECO:0000256" key="3">
    <source>
        <dbReference type="PROSITE-ProRule" id="PRU00182"/>
    </source>
</evidence>
<dbReference type="AlphaFoldDB" id="A0A0H5E6Q3"/>
<dbReference type="Gene3D" id="3.10.290.10">
    <property type="entry name" value="RNA-binding S4 domain"/>
    <property type="match status" value="1"/>
</dbReference>
<evidence type="ECO:0000313" key="6">
    <source>
        <dbReference type="EMBL" id="CRX38960.1"/>
    </source>
</evidence>
<dbReference type="GO" id="GO:0120159">
    <property type="term" value="F:rRNA pseudouridine synthase activity"/>
    <property type="evidence" value="ECO:0007669"/>
    <property type="project" value="UniProtKB-ARBA"/>
</dbReference>
<dbReference type="CDD" id="cd00165">
    <property type="entry name" value="S4"/>
    <property type="match status" value="1"/>
</dbReference>
<dbReference type="Pfam" id="PF01479">
    <property type="entry name" value="S4"/>
    <property type="match status" value="1"/>
</dbReference>
<dbReference type="GO" id="GO:0003723">
    <property type="term" value="F:RNA binding"/>
    <property type="evidence" value="ECO:0007669"/>
    <property type="project" value="UniProtKB-KW"/>
</dbReference>
<dbReference type="InterPro" id="IPR050343">
    <property type="entry name" value="RsuA_PseudoU_synthase"/>
</dbReference>
<dbReference type="SUPFAM" id="SSF55174">
    <property type="entry name" value="Alpha-L RNA-binding motif"/>
    <property type="match status" value="1"/>
</dbReference>
<evidence type="ECO:0000256" key="4">
    <source>
        <dbReference type="RuleBase" id="RU003887"/>
    </source>
</evidence>
<dbReference type="EMBL" id="CWGJ01000025">
    <property type="protein sequence ID" value="CRX38960.1"/>
    <property type="molecule type" value="Genomic_DNA"/>
</dbReference>
<dbReference type="Proteomes" id="UP000220251">
    <property type="component" value="Unassembled WGS sequence"/>
</dbReference>
<dbReference type="FunFam" id="3.10.290.10:FF:000003">
    <property type="entry name" value="Pseudouridine synthase"/>
    <property type="match status" value="1"/>
</dbReference>
<dbReference type="InterPro" id="IPR036986">
    <property type="entry name" value="S4_RNA-bd_sf"/>
</dbReference>
<dbReference type="InterPro" id="IPR020094">
    <property type="entry name" value="TruA/RsuA/RluB/E/F_N"/>
</dbReference>